<keyword evidence="3" id="KW-0732">Signal</keyword>
<reference evidence="8 9" key="1">
    <citation type="journal article" date="2015" name="Genome Announc.">
        <title>Draft Genome Sequence of Cyanobacterium Hassallia byssoidea Strain VB512170, Isolated from Monuments in India.</title>
        <authorList>
            <person name="Singh D."/>
            <person name="Chandrababunaidu M.M."/>
            <person name="Panda A."/>
            <person name="Sen D."/>
            <person name="Bhattacharyya S."/>
            <person name="Adhikary S.P."/>
            <person name="Tripathy S."/>
        </authorList>
    </citation>
    <scope>NUCLEOTIDE SEQUENCE [LARGE SCALE GENOMIC DNA]</scope>
    <source>
        <strain evidence="8 9">VB512170</strain>
    </source>
</reference>
<comment type="caution">
    <text evidence="8">The sequence shown here is derived from an EMBL/GenBank/DDBJ whole genome shotgun (WGS) entry which is preliminary data.</text>
</comment>
<dbReference type="Pfam" id="PF00639">
    <property type="entry name" value="Rotamase"/>
    <property type="match status" value="1"/>
</dbReference>
<dbReference type="PANTHER" id="PTHR47245:SF1">
    <property type="entry name" value="FOLDASE PROTEIN PRSA"/>
    <property type="match status" value="1"/>
</dbReference>
<proteinExistence type="predicted"/>
<dbReference type="GO" id="GO:0003755">
    <property type="term" value="F:peptidyl-prolyl cis-trans isomerase activity"/>
    <property type="evidence" value="ECO:0007669"/>
    <property type="project" value="UniProtKB-KW"/>
</dbReference>
<dbReference type="InterPro" id="IPR050245">
    <property type="entry name" value="PrsA_foldase"/>
</dbReference>
<gene>
    <name evidence="8" type="ORF">PI95_023560</name>
</gene>
<comment type="catalytic activity">
    <reaction evidence="1">
        <text>[protein]-peptidylproline (omega=180) = [protein]-peptidylproline (omega=0)</text>
        <dbReference type="Rhea" id="RHEA:16237"/>
        <dbReference type="Rhea" id="RHEA-COMP:10747"/>
        <dbReference type="Rhea" id="RHEA-COMP:10748"/>
        <dbReference type="ChEBI" id="CHEBI:83833"/>
        <dbReference type="ChEBI" id="CHEBI:83834"/>
        <dbReference type="EC" id="5.2.1.8"/>
    </reaction>
</comment>
<keyword evidence="5 6" id="KW-0413">Isomerase</keyword>
<protein>
    <recommendedName>
        <fullName evidence="2">peptidylprolyl isomerase</fullName>
        <ecNumber evidence="2">5.2.1.8</ecNumber>
    </recommendedName>
</protein>
<accession>A0A846HDI3</accession>
<dbReference type="PROSITE" id="PS50198">
    <property type="entry name" value="PPIC_PPIASE_2"/>
    <property type="match status" value="1"/>
</dbReference>
<dbReference type="PANTHER" id="PTHR47245">
    <property type="entry name" value="PEPTIDYLPROLYL ISOMERASE"/>
    <property type="match status" value="1"/>
</dbReference>
<keyword evidence="4 6" id="KW-0697">Rotamase</keyword>
<evidence type="ECO:0000256" key="3">
    <source>
        <dbReference type="ARBA" id="ARBA00022729"/>
    </source>
</evidence>
<dbReference type="Proteomes" id="UP000031549">
    <property type="component" value="Unassembled WGS sequence"/>
</dbReference>
<sequence>MTAINLQVGDVWQQAATHISKITSGEIISLLKQYGIMPQFMREILIDCAIADITLTTEETFKACQQFYQQHQLKSDADLETWLVLRGLSREQLDHIITRNTKLEYFKQGNWGNKLESYFLQRKAKLDRVIYSLIRVKDIGIAQELYFRIQEKEQSFSELASKYSLGSEAETGGLLGPMELSTPHPDLAKMLIASQPGKLLPPTRLGEWIVIVRLEKFIKAQLNESMRQRLLNELFENWIQTQYKQLIAQ</sequence>
<evidence type="ECO:0000256" key="1">
    <source>
        <dbReference type="ARBA" id="ARBA00000971"/>
    </source>
</evidence>
<dbReference type="InterPro" id="IPR000297">
    <property type="entry name" value="PPIase_PpiC"/>
</dbReference>
<dbReference type="Gene3D" id="3.10.50.40">
    <property type="match status" value="1"/>
</dbReference>
<dbReference type="EMBL" id="JTCM02000069">
    <property type="protein sequence ID" value="NEU75452.1"/>
    <property type="molecule type" value="Genomic_DNA"/>
</dbReference>
<keyword evidence="9" id="KW-1185">Reference proteome</keyword>
<feature type="domain" description="PpiC" evidence="7">
    <location>
        <begin position="124"/>
        <end position="216"/>
    </location>
</feature>
<evidence type="ECO:0000256" key="2">
    <source>
        <dbReference type="ARBA" id="ARBA00013194"/>
    </source>
</evidence>
<dbReference type="InterPro" id="IPR046357">
    <property type="entry name" value="PPIase_dom_sf"/>
</dbReference>
<evidence type="ECO:0000256" key="5">
    <source>
        <dbReference type="ARBA" id="ARBA00023235"/>
    </source>
</evidence>
<evidence type="ECO:0000259" key="7">
    <source>
        <dbReference type="PROSITE" id="PS50198"/>
    </source>
</evidence>
<dbReference type="RefSeq" id="WP_039754949.1">
    <property type="nucleotide sequence ID" value="NZ_JTCM02000069.1"/>
</dbReference>
<evidence type="ECO:0000313" key="8">
    <source>
        <dbReference type="EMBL" id="NEU75452.1"/>
    </source>
</evidence>
<dbReference type="SUPFAM" id="SSF54534">
    <property type="entry name" value="FKBP-like"/>
    <property type="match status" value="1"/>
</dbReference>
<organism evidence="8 9">
    <name type="scientific">Hassallia byssoidea VB512170</name>
    <dbReference type="NCBI Taxonomy" id="1304833"/>
    <lineage>
        <taxon>Bacteria</taxon>
        <taxon>Bacillati</taxon>
        <taxon>Cyanobacteriota</taxon>
        <taxon>Cyanophyceae</taxon>
        <taxon>Nostocales</taxon>
        <taxon>Tolypothrichaceae</taxon>
        <taxon>Hassallia</taxon>
    </lineage>
</organism>
<evidence type="ECO:0000256" key="6">
    <source>
        <dbReference type="PROSITE-ProRule" id="PRU00278"/>
    </source>
</evidence>
<dbReference type="EC" id="5.2.1.8" evidence="2"/>
<dbReference type="AlphaFoldDB" id="A0A846HDI3"/>
<evidence type="ECO:0000256" key="4">
    <source>
        <dbReference type="ARBA" id="ARBA00023110"/>
    </source>
</evidence>
<name>A0A846HDI3_9CYAN</name>
<evidence type="ECO:0000313" key="9">
    <source>
        <dbReference type="Proteomes" id="UP000031549"/>
    </source>
</evidence>